<evidence type="ECO:0000256" key="2">
    <source>
        <dbReference type="ARBA" id="ARBA00023315"/>
    </source>
</evidence>
<proteinExistence type="predicted"/>
<organism evidence="4 5">
    <name type="scientific">Burkholderia diffusa</name>
    <dbReference type="NCBI Taxonomy" id="488732"/>
    <lineage>
        <taxon>Bacteria</taxon>
        <taxon>Pseudomonadati</taxon>
        <taxon>Pseudomonadota</taxon>
        <taxon>Betaproteobacteria</taxon>
        <taxon>Burkholderiales</taxon>
        <taxon>Burkholderiaceae</taxon>
        <taxon>Burkholderia</taxon>
        <taxon>Burkholderia cepacia complex</taxon>
    </lineage>
</organism>
<evidence type="ECO:0000313" key="4">
    <source>
        <dbReference type="EMBL" id="VWB69375.1"/>
    </source>
</evidence>
<evidence type="ECO:0000259" key="3">
    <source>
        <dbReference type="PROSITE" id="PS51186"/>
    </source>
</evidence>
<keyword evidence="5" id="KW-1185">Reference proteome</keyword>
<name>A0A6P2LDQ8_9BURK</name>
<evidence type="ECO:0000313" key="5">
    <source>
        <dbReference type="Proteomes" id="UP000494125"/>
    </source>
</evidence>
<keyword evidence="2" id="KW-0012">Acyltransferase</keyword>
<dbReference type="PROSITE" id="PS51186">
    <property type="entry name" value="GNAT"/>
    <property type="match status" value="1"/>
</dbReference>
<dbReference type="AlphaFoldDB" id="A0A6P2LDQ8"/>
<feature type="domain" description="N-acetyltransferase" evidence="3">
    <location>
        <begin position="80"/>
        <end position="240"/>
    </location>
</feature>
<dbReference type="CDD" id="cd04301">
    <property type="entry name" value="NAT_SF"/>
    <property type="match status" value="1"/>
</dbReference>
<dbReference type="PANTHER" id="PTHR43877:SF1">
    <property type="entry name" value="ACETYLTRANSFERASE"/>
    <property type="match status" value="1"/>
</dbReference>
<dbReference type="EMBL" id="CABVPN010000015">
    <property type="protein sequence ID" value="VWB69375.1"/>
    <property type="molecule type" value="Genomic_DNA"/>
</dbReference>
<protein>
    <submittedName>
        <fullName evidence="4">Acetyltransferase GCN5</fullName>
    </submittedName>
</protein>
<dbReference type="Proteomes" id="UP000494125">
    <property type="component" value="Unassembled WGS sequence"/>
</dbReference>
<reference evidence="4 5" key="1">
    <citation type="submission" date="2019-09" db="EMBL/GenBank/DDBJ databases">
        <authorList>
            <person name="Depoorter E."/>
        </authorList>
    </citation>
    <scope>NUCLEOTIDE SEQUENCE [LARGE SCALE GENOMIC DNA]</scope>
    <source>
        <strain evidence="4">LMG 24065</strain>
    </source>
</reference>
<evidence type="ECO:0000256" key="1">
    <source>
        <dbReference type="ARBA" id="ARBA00022679"/>
    </source>
</evidence>
<dbReference type="GO" id="GO:0016747">
    <property type="term" value="F:acyltransferase activity, transferring groups other than amino-acyl groups"/>
    <property type="evidence" value="ECO:0007669"/>
    <property type="project" value="InterPro"/>
</dbReference>
<accession>A0A6P2LDQ8</accession>
<sequence length="246" mass="26627">MRAMHDKASEATLPVPQFGFHALPRVDASMLHLHTGVCATSVAFRSALPFENYDLTHAPLSVEANSLLSEGGCACMSSTLTVRRIAADQGRVYRELRAASLREPYAPGEAPEAELLNVDSDAAAAVAALRAASDESTTFLLYTEGHPAGMIGAYFDNTPERRAFVSELWVAHAVRHLRGGVLLLETATAWLAERGAQDVYAWIADANRNAIRFYERAGFANTGEHAPIARMPGAMKSLFVSHFNTP</sequence>
<gene>
    <name evidence="4" type="ORF">BDI24065_03275</name>
</gene>
<dbReference type="SUPFAM" id="SSF55729">
    <property type="entry name" value="Acyl-CoA N-acyltransferases (Nat)"/>
    <property type="match status" value="1"/>
</dbReference>
<dbReference type="InterPro" id="IPR000182">
    <property type="entry name" value="GNAT_dom"/>
</dbReference>
<dbReference type="PANTHER" id="PTHR43877">
    <property type="entry name" value="AMINOALKYLPHOSPHONATE N-ACETYLTRANSFERASE-RELATED-RELATED"/>
    <property type="match status" value="1"/>
</dbReference>
<dbReference type="Gene3D" id="3.40.630.30">
    <property type="match status" value="1"/>
</dbReference>
<dbReference type="InterPro" id="IPR050832">
    <property type="entry name" value="Bact_Acetyltransf"/>
</dbReference>
<dbReference type="Pfam" id="PF00583">
    <property type="entry name" value="Acetyltransf_1"/>
    <property type="match status" value="1"/>
</dbReference>
<dbReference type="InterPro" id="IPR016181">
    <property type="entry name" value="Acyl_CoA_acyltransferase"/>
</dbReference>
<keyword evidence="1 4" id="KW-0808">Transferase</keyword>